<organism evidence="2 3">
    <name type="scientific">Microbacterium oleivorans</name>
    <dbReference type="NCBI Taxonomy" id="273677"/>
    <lineage>
        <taxon>Bacteria</taxon>
        <taxon>Bacillati</taxon>
        <taxon>Actinomycetota</taxon>
        <taxon>Actinomycetes</taxon>
        <taxon>Micrococcales</taxon>
        <taxon>Microbacteriaceae</taxon>
        <taxon>Microbacterium</taxon>
    </lineage>
</organism>
<dbReference type="Proteomes" id="UP000509638">
    <property type="component" value="Chromosome"/>
</dbReference>
<dbReference type="PANTHER" id="PTHR43031:SF1">
    <property type="entry name" value="PYRIDINE NUCLEOTIDE-DISULPHIDE OXIDOREDUCTASE"/>
    <property type="match status" value="1"/>
</dbReference>
<dbReference type="EMBL" id="CP058316">
    <property type="protein sequence ID" value="QLD12884.1"/>
    <property type="molecule type" value="Genomic_DNA"/>
</dbReference>
<dbReference type="RefSeq" id="WP_178014046.1">
    <property type="nucleotide sequence ID" value="NZ_CP058316.1"/>
</dbReference>
<dbReference type="PROSITE" id="PS50206">
    <property type="entry name" value="RHODANESE_3"/>
    <property type="match status" value="1"/>
</dbReference>
<dbReference type="Pfam" id="PF00581">
    <property type="entry name" value="Rhodanese"/>
    <property type="match status" value="1"/>
</dbReference>
<dbReference type="InterPro" id="IPR050229">
    <property type="entry name" value="GlpE_sulfurtransferase"/>
</dbReference>
<name>A0A7D5EYR0_9MICO</name>
<accession>A0A7D5EYR0</accession>
<dbReference type="GO" id="GO:0016740">
    <property type="term" value="F:transferase activity"/>
    <property type="evidence" value="ECO:0007669"/>
    <property type="project" value="UniProtKB-KW"/>
</dbReference>
<dbReference type="SMART" id="SM00450">
    <property type="entry name" value="RHOD"/>
    <property type="match status" value="1"/>
</dbReference>
<protein>
    <submittedName>
        <fullName evidence="2">Sulfurtransferase</fullName>
    </submittedName>
</protein>
<evidence type="ECO:0000313" key="3">
    <source>
        <dbReference type="Proteomes" id="UP000509638"/>
    </source>
</evidence>
<feature type="domain" description="Rhodanese" evidence="1">
    <location>
        <begin position="27"/>
        <end position="117"/>
    </location>
</feature>
<reference evidence="2 3" key="1">
    <citation type="submission" date="2020-06" db="EMBL/GenBank/DDBJ databases">
        <authorList>
            <person name="Jo H."/>
        </authorList>
    </citation>
    <scope>NUCLEOTIDE SEQUENCE [LARGE SCALE GENOMIC DNA]</scope>
    <source>
        <strain evidence="2 3">I46</strain>
    </source>
</reference>
<sequence length="135" mass="14924">MTDALAYFTAKLDHETDASDVFDAQRAGEPFTLVDVRSAAAWDQGHVIGAVHLPHREIAHRAAAQIDRDRDVVVYCWSPGCNGGTRAAIEFARLGYRVREMIGGYEYWAREGYPVENASGPLPRISDPLVALLRP</sequence>
<evidence type="ECO:0000313" key="2">
    <source>
        <dbReference type="EMBL" id="QLD12884.1"/>
    </source>
</evidence>
<proteinExistence type="predicted"/>
<keyword evidence="2" id="KW-0808">Transferase</keyword>
<dbReference type="Gene3D" id="3.40.250.10">
    <property type="entry name" value="Rhodanese-like domain"/>
    <property type="match status" value="1"/>
</dbReference>
<dbReference type="PANTHER" id="PTHR43031">
    <property type="entry name" value="FAD-DEPENDENT OXIDOREDUCTASE"/>
    <property type="match status" value="1"/>
</dbReference>
<dbReference type="SUPFAM" id="SSF52821">
    <property type="entry name" value="Rhodanese/Cell cycle control phosphatase"/>
    <property type="match status" value="1"/>
</dbReference>
<evidence type="ECO:0000259" key="1">
    <source>
        <dbReference type="PROSITE" id="PS50206"/>
    </source>
</evidence>
<dbReference type="AlphaFoldDB" id="A0A7D5EYR0"/>
<dbReference type="InterPro" id="IPR036873">
    <property type="entry name" value="Rhodanese-like_dom_sf"/>
</dbReference>
<dbReference type="InterPro" id="IPR001763">
    <property type="entry name" value="Rhodanese-like_dom"/>
</dbReference>
<gene>
    <name evidence="2" type="ORF">HW566_14525</name>
</gene>